<gene>
    <name evidence="2" type="ORF">EVAR_83671_1</name>
</gene>
<dbReference type="AlphaFoldDB" id="A0A4C1UP96"/>
<evidence type="ECO:0000313" key="2">
    <source>
        <dbReference type="EMBL" id="GBP28040.1"/>
    </source>
</evidence>
<dbReference type="EMBL" id="BGZK01000201">
    <property type="protein sequence ID" value="GBP28040.1"/>
    <property type="molecule type" value="Genomic_DNA"/>
</dbReference>
<protein>
    <submittedName>
        <fullName evidence="2">Uncharacterized protein</fullName>
    </submittedName>
</protein>
<dbReference type="Proteomes" id="UP000299102">
    <property type="component" value="Unassembled WGS sequence"/>
</dbReference>
<reference evidence="2 3" key="1">
    <citation type="journal article" date="2019" name="Commun. Biol.">
        <title>The bagworm genome reveals a unique fibroin gene that provides high tensile strength.</title>
        <authorList>
            <person name="Kono N."/>
            <person name="Nakamura H."/>
            <person name="Ohtoshi R."/>
            <person name="Tomita M."/>
            <person name="Numata K."/>
            <person name="Arakawa K."/>
        </authorList>
    </citation>
    <scope>NUCLEOTIDE SEQUENCE [LARGE SCALE GENOMIC DNA]</scope>
</reference>
<feature type="region of interest" description="Disordered" evidence="1">
    <location>
        <begin position="53"/>
        <end position="90"/>
    </location>
</feature>
<sequence length="221" mass="24063">MPPRTGRRRRHVGEMRCSAGAAARDGKRRSMNMRANARGGLTRVARWSRAARSAGVSGLARPAGAPARPRPRARTPPADSSAGRRGRVSTSAARRRDSLFDFILIIVFEIFPGVSRSEISSQCSTDFNRSGALAVWKIRFAALCTSVIKLHSAARGRAAGGRARGRRPRAPRSTALYRCRRAETSHFTFPLGTLHAIAHREIIATLTQLKTAIITGNLVRS</sequence>
<feature type="region of interest" description="Disordered" evidence="1">
    <location>
        <begin position="1"/>
        <end position="39"/>
    </location>
</feature>
<accession>A0A4C1UP96</accession>
<organism evidence="2 3">
    <name type="scientific">Eumeta variegata</name>
    <name type="common">Bagworm moth</name>
    <name type="synonym">Eumeta japonica</name>
    <dbReference type="NCBI Taxonomy" id="151549"/>
    <lineage>
        <taxon>Eukaryota</taxon>
        <taxon>Metazoa</taxon>
        <taxon>Ecdysozoa</taxon>
        <taxon>Arthropoda</taxon>
        <taxon>Hexapoda</taxon>
        <taxon>Insecta</taxon>
        <taxon>Pterygota</taxon>
        <taxon>Neoptera</taxon>
        <taxon>Endopterygota</taxon>
        <taxon>Lepidoptera</taxon>
        <taxon>Glossata</taxon>
        <taxon>Ditrysia</taxon>
        <taxon>Tineoidea</taxon>
        <taxon>Psychidae</taxon>
        <taxon>Oiketicinae</taxon>
        <taxon>Eumeta</taxon>
    </lineage>
</organism>
<feature type="compositionally biased region" description="Basic residues" evidence="1">
    <location>
        <begin position="1"/>
        <end position="11"/>
    </location>
</feature>
<keyword evidence="3" id="KW-1185">Reference proteome</keyword>
<feature type="compositionally biased region" description="Low complexity" evidence="1">
    <location>
        <begin position="53"/>
        <end position="67"/>
    </location>
</feature>
<proteinExistence type="predicted"/>
<name>A0A4C1UP96_EUMVA</name>
<evidence type="ECO:0000256" key="1">
    <source>
        <dbReference type="SAM" id="MobiDB-lite"/>
    </source>
</evidence>
<comment type="caution">
    <text evidence="2">The sequence shown here is derived from an EMBL/GenBank/DDBJ whole genome shotgun (WGS) entry which is preliminary data.</text>
</comment>
<evidence type="ECO:0000313" key="3">
    <source>
        <dbReference type="Proteomes" id="UP000299102"/>
    </source>
</evidence>